<organism evidence="12">
    <name type="scientific">marine sediment metagenome</name>
    <dbReference type="NCBI Taxonomy" id="412755"/>
    <lineage>
        <taxon>unclassified sequences</taxon>
        <taxon>metagenomes</taxon>
        <taxon>ecological metagenomes</taxon>
    </lineage>
</organism>
<proteinExistence type="inferred from homology"/>
<dbReference type="GO" id="GO:0002100">
    <property type="term" value="P:tRNA wobble adenosine to inosine editing"/>
    <property type="evidence" value="ECO:0007669"/>
    <property type="project" value="InterPro"/>
</dbReference>
<evidence type="ECO:0000256" key="8">
    <source>
        <dbReference type="ARBA" id="ARBA00022801"/>
    </source>
</evidence>
<evidence type="ECO:0000256" key="5">
    <source>
        <dbReference type="ARBA" id="ARBA00019216"/>
    </source>
</evidence>
<dbReference type="EMBL" id="LAZR01002758">
    <property type="protein sequence ID" value="KKN25951.1"/>
    <property type="molecule type" value="Genomic_DNA"/>
</dbReference>
<evidence type="ECO:0000256" key="1">
    <source>
        <dbReference type="ARBA" id="ARBA00001947"/>
    </source>
</evidence>
<dbReference type="PANTHER" id="PTHR11079:SF202">
    <property type="entry name" value="TRNA-SPECIFIC ADENOSINE DEAMINASE"/>
    <property type="match status" value="1"/>
</dbReference>
<dbReference type="InterPro" id="IPR016192">
    <property type="entry name" value="APOBEC/CMP_deaminase_Zn-bd"/>
</dbReference>
<evidence type="ECO:0000259" key="11">
    <source>
        <dbReference type="PROSITE" id="PS51747"/>
    </source>
</evidence>
<dbReference type="EC" id="3.5.4.33" evidence="4"/>
<comment type="caution">
    <text evidence="12">The sequence shown here is derived from an EMBL/GenBank/DDBJ whole genome shotgun (WGS) entry which is preliminary data.</text>
</comment>
<dbReference type="InterPro" id="IPR002125">
    <property type="entry name" value="CMP_dCMP_dom"/>
</dbReference>
<evidence type="ECO:0000256" key="4">
    <source>
        <dbReference type="ARBA" id="ARBA00012740"/>
    </source>
</evidence>
<dbReference type="GO" id="GO:0008270">
    <property type="term" value="F:zinc ion binding"/>
    <property type="evidence" value="ECO:0007669"/>
    <property type="project" value="InterPro"/>
</dbReference>
<evidence type="ECO:0000256" key="2">
    <source>
        <dbReference type="ARBA" id="ARBA00010669"/>
    </source>
</evidence>
<comment type="catalytic activity">
    <reaction evidence="10">
        <text>adenosine(34) in tRNA + H2O + H(+) = inosine(34) in tRNA + NH4(+)</text>
        <dbReference type="Rhea" id="RHEA:43168"/>
        <dbReference type="Rhea" id="RHEA-COMP:10373"/>
        <dbReference type="Rhea" id="RHEA-COMP:10374"/>
        <dbReference type="ChEBI" id="CHEBI:15377"/>
        <dbReference type="ChEBI" id="CHEBI:15378"/>
        <dbReference type="ChEBI" id="CHEBI:28938"/>
        <dbReference type="ChEBI" id="CHEBI:74411"/>
        <dbReference type="ChEBI" id="CHEBI:82852"/>
        <dbReference type="EC" id="3.5.4.33"/>
    </reaction>
</comment>
<keyword evidence="9" id="KW-0862">Zinc</keyword>
<dbReference type="PROSITE" id="PS51747">
    <property type="entry name" value="CYT_DCMP_DEAMINASES_2"/>
    <property type="match status" value="1"/>
</dbReference>
<dbReference type="AlphaFoldDB" id="A0A0F9RLU4"/>
<dbReference type="SUPFAM" id="SSF53927">
    <property type="entry name" value="Cytidine deaminase-like"/>
    <property type="match status" value="1"/>
</dbReference>
<evidence type="ECO:0000256" key="7">
    <source>
        <dbReference type="ARBA" id="ARBA00022723"/>
    </source>
</evidence>
<accession>A0A0F9RLU4</accession>
<protein>
    <recommendedName>
        <fullName evidence="5">tRNA-specific adenosine deaminase 2</fullName>
        <ecNumber evidence="4">3.5.4.33</ecNumber>
    </recommendedName>
</protein>
<dbReference type="Pfam" id="PF00383">
    <property type="entry name" value="dCMP_cyt_deam_1"/>
    <property type="match status" value="1"/>
</dbReference>
<sequence>MQTDQDWMVHALSLAKKAEQQGEVPVGAVIVLDDQIIGEGWNQPITNNDPTAHAEIQALRAACLYVENYRLPDATLYISLEPCIMCAGAIVHARIKRVVFAAKEPKTGAAGSCFDIFNTPQLNHHVDCEHGVLADESSALLRNFFRARR</sequence>
<evidence type="ECO:0000256" key="6">
    <source>
        <dbReference type="ARBA" id="ARBA00022694"/>
    </source>
</evidence>
<dbReference type="CDD" id="cd01285">
    <property type="entry name" value="nucleoside_deaminase"/>
    <property type="match status" value="1"/>
</dbReference>
<dbReference type="PANTHER" id="PTHR11079">
    <property type="entry name" value="CYTOSINE DEAMINASE FAMILY MEMBER"/>
    <property type="match status" value="1"/>
</dbReference>
<name>A0A0F9RLU4_9ZZZZ</name>
<evidence type="ECO:0000256" key="9">
    <source>
        <dbReference type="ARBA" id="ARBA00022833"/>
    </source>
</evidence>
<dbReference type="HAMAP" id="MF_00972">
    <property type="entry name" value="tRNA_aden_deaminase"/>
    <property type="match status" value="1"/>
</dbReference>
<dbReference type="NCBIfam" id="NF008113">
    <property type="entry name" value="PRK10860.1"/>
    <property type="match status" value="1"/>
</dbReference>
<dbReference type="Gene3D" id="3.40.140.10">
    <property type="entry name" value="Cytidine Deaminase, domain 2"/>
    <property type="match status" value="1"/>
</dbReference>
<dbReference type="FunFam" id="3.40.140.10:FF:000005">
    <property type="entry name" value="tRNA-specific adenosine deaminase"/>
    <property type="match status" value="1"/>
</dbReference>
<reference evidence="12" key="1">
    <citation type="journal article" date="2015" name="Nature">
        <title>Complex archaea that bridge the gap between prokaryotes and eukaryotes.</title>
        <authorList>
            <person name="Spang A."/>
            <person name="Saw J.H."/>
            <person name="Jorgensen S.L."/>
            <person name="Zaremba-Niedzwiedzka K."/>
            <person name="Martijn J."/>
            <person name="Lind A.E."/>
            <person name="van Eijk R."/>
            <person name="Schleper C."/>
            <person name="Guy L."/>
            <person name="Ettema T.J."/>
        </authorList>
    </citation>
    <scope>NUCLEOTIDE SEQUENCE</scope>
</reference>
<dbReference type="PROSITE" id="PS00903">
    <property type="entry name" value="CYT_DCMP_DEAMINASES_1"/>
    <property type="match status" value="1"/>
</dbReference>
<feature type="domain" description="CMP/dCMP-type deaminase" evidence="11">
    <location>
        <begin position="2"/>
        <end position="113"/>
    </location>
</feature>
<gene>
    <name evidence="12" type="ORF">LCGC14_0879640</name>
</gene>
<comment type="similarity">
    <text evidence="2">Belongs to the cytidine and deoxycytidylate deaminase family. ADAT2 subfamily.</text>
</comment>
<evidence type="ECO:0000313" key="12">
    <source>
        <dbReference type="EMBL" id="KKN25951.1"/>
    </source>
</evidence>
<comment type="subunit">
    <text evidence="3">Homodimer.</text>
</comment>
<dbReference type="InterPro" id="IPR028883">
    <property type="entry name" value="tRNA_aden_deaminase"/>
</dbReference>
<keyword evidence="6" id="KW-0819">tRNA processing</keyword>
<comment type="cofactor">
    <cofactor evidence="1">
        <name>Zn(2+)</name>
        <dbReference type="ChEBI" id="CHEBI:29105"/>
    </cofactor>
</comment>
<keyword evidence="7" id="KW-0479">Metal-binding</keyword>
<evidence type="ECO:0000256" key="10">
    <source>
        <dbReference type="ARBA" id="ARBA00048045"/>
    </source>
</evidence>
<keyword evidence="8" id="KW-0378">Hydrolase</keyword>
<dbReference type="InterPro" id="IPR016193">
    <property type="entry name" value="Cytidine_deaminase-like"/>
</dbReference>
<evidence type="ECO:0000256" key="3">
    <source>
        <dbReference type="ARBA" id="ARBA00011738"/>
    </source>
</evidence>
<dbReference type="GO" id="GO:0052717">
    <property type="term" value="F:tRNA-specific adenosine-34 deaminase activity"/>
    <property type="evidence" value="ECO:0007669"/>
    <property type="project" value="UniProtKB-EC"/>
</dbReference>